<dbReference type="HAMAP" id="MF_01887">
    <property type="entry name" value="23SrRNA_methyltr_B"/>
    <property type="match status" value="1"/>
</dbReference>
<dbReference type="InterPro" id="IPR004441">
    <property type="entry name" value="rRNA_MeTrfase_TrmH"/>
</dbReference>
<feature type="domain" description="RNA 2-O ribose methyltransferase substrate binding" evidence="7">
    <location>
        <begin position="9"/>
        <end position="83"/>
    </location>
</feature>
<keyword evidence="2 6" id="KW-0698">rRNA processing</keyword>
<dbReference type="SUPFAM" id="SSF55315">
    <property type="entry name" value="L30e-like"/>
    <property type="match status" value="1"/>
</dbReference>
<feature type="binding site" evidence="6">
    <location>
        <position position="200"/>
    </location>
    <ligand>
        <name>S-adenosyl-L-methionine</name>
        <dbReference type="ChEBI" id="CHEBI:59789"/>
    </ligand>
</feature>
<dbReference type="RefSeq" id="WP_328986066.1">
    <property type="nucleotide sequence ID" value="NZ_CP121472.1"/>
</dbReference>
<dbReference type="Pfam" id="PF00588">
    <property type="entry name" value="SpoU_methylase"/>
    <property type="match status" value="1"/>
</dbReference>
<dbReference type="Pfam" id="PF08032">
    <property type="entry name" value="SpoU_sub_bind"/>
    <property type="match status" value="1"/>
</dbReference>
<name>A0ABZ0S5F1_9GAMM</name>
<dbReference type="GO" id="GO:0008168">
    <property type="term" value="F:methyltransferase activity"/>
    <property type="evidence" value="ECO:0007669"/>
    <property type="project" value="UniProtKB-KW"/>
</dbReference>
<dbReference type="InterPro" id="IPR029028">
    <property type="entry name" value="Alpha/beta_knot_MTases"/>
</dbReference>
<evidence type="ECO:0000256" key="4">
    <source>
        <dbReference type="ARBA" id="ARBA00022679"/>
    </source>
</evidence>
<sequence>MTHAEGGAPVMGINAVRAALSQGGVRELWLDRARRDRRLSELVDLARAAGVPVRQQDRCALDEATAGGNHQGALAWTQAPAARGEADLDQLLASGPADPLLLVLDGVTDPHNLGACLRCADGAGALAVIAPRDRACGLTATAVKVASGAAASVPFVQVTNLARTLARLQERGLWVIGLAGEADASLFALELTGPLALVLGSEGQGLRRLTRKRCDQLAALPLRGQVESLNVSVSAGICLYEALRQRLAGAA</sequence>
<dbReference type="GO" id="GO:0032259">
    <property type="term" value="P:methylation"/>
    <property type="evidence" value="ECO:0007669"/>
    <property type="project" value="UniProtKB-KW"/>
</dbReference>
<dbReference type="InterPro" id="IPR001537">
    <property type="entry name" value="SpoU_MeTrfase"/>
</dbReference>
<dbReference type="SUPFAM" id="SSF75217">
    <property type="entry name" value="alpha/beta knot"/>
    <property type="match status" value="1"/>
</dbReference>
<evidence type="ECO:0000256" key="5">
    <source>
        <dbReference type="ARBA" id="ARBA00022691"/>
    </source>
</evidence>
<feature type="binding site" evidence="6">
    <location>
        <position position="229"/>
    </location>
    <ligand>
        <name>S-adenosyl-L-methionine</name>
        <dbReference type="ChEBI" id="CHEBI:59789"/>
    </ligand>
</feature>
<protein>
    <recommendedName>
        <fullName evidence="6">23S rRNA (guanosine-2'-O-)-methyltransferase RlmB</fullName>
        <ecNumber evidence="6">2.1.1.185</ecNumber>
    </recommendedName>
    <alternativeName>
        <fullName evidence="6">23S rRNA (guanosine2251 2'-O)-methyltransferase</fullName>
    </alternativeName>
    <alternativeName>
        <fullName evidence="6">23S rRNA Gm2251 2'-O-methyltransferase</fullName>
    </alternativeName>
</protein>
<dbReference type="InterPro" id="IPR024915">
    <property type="entry name" value="23S_rRNA_MeTrfase_RlmB"/>
</dbReference>
<dbReference type="Gene3D" id="3.30.1330.30">
    <property type="match status" value="1"/>
</dbReference>
<comment type="subcellular location">
    <subcellularLocation>
        <location evidence="6">Cytoplasm</location>
    </subcellularLocation>
</comment>
<gene>
    <name evidence="6 8" type="primary">rlmB</name>
    <name evidence="8" type="ORF">Thiowin_00395</name>
</gene>
<evidence type="ECO:0000256" key="2">
    <source>
        <dbReference type="ARBA" id="ARBA00022552"/>
    </source>
</evidence>
<comment type="function">
    <text evidence="6">Specifically methylates the ribose of guanosine 2251 in 23S rRNA.</text>
</comment>
<dbReference type="PANTHER" id="PTHR46429:SF1">
    <property type="entry name" value="23S RRNA (GUANOSINE-2'-O-)-METHYLTRANSFERASE RLMB"/>
    <property type="match status" value="1"/>
</dbReference>
<comment type="catalytic activity">
    <reaction evidence="6">
        <text>guanosine(2251) in 23S rRNA + S-adenosyl-L-methionine = 2'-O-methylguanosine(2251) in 23S rRNA + S-adenosyl-L-homocysteine + H(+)</text>
        <dbReference type="Rhea" id="RHEA:24140"/>
        <dbReference type="Rhea" id="RHEA-COMP:10239"/>
        <dbReference type="Rhea" id="RHEA-COMP:10241"/>
        <dbReference type="ChEBI" id="CHEBI:15378"/>
        <dbReference type="ChEBI" id="CHEBI:57856"/>
        <dbReference type="ChEBI" id="CHEBI:59789"/>
        <dbReference type="ChEBI" id="CHEBI:74269"/>
        <dbReference type="ChEBI" id="CHEBI:74445"/>
        <dbReference type="EC" id="2.1.1.185"/>
    </reaction>
</comment>
<dbReference type="EC" id="2.1.1.185" evidence="6"/>
<evidence type="ECO:0000259" key="7">
    <source>
        <dbReference type="SMART" id="SM00967"/>
    </source>
</evidence>
<keyword evidence="3 6" id="KW-0489">Methyltransferase</keyword>
<dbReference type="Gene3D" id="3.40.1280.10">
    <property type="match status" value="1"/>
</dbReference>
<dbReference type="NCBIfam" id="TIGR00186">
    <property type="entry name" value="rRNA_methyl_3"/>
    <property type="match status" value="1"/>
</dbReference>
<keyword evidence="4 6" id="KW-0808">Transferase</keyword>
<comment type="similarity">
    <text evidence="6">Belongs to the class IV-like SAM-binding methyltransferase superfamily. RNA methyltransferase TrmH family. RlmB subfamily.</text>
</comment>
<dbReference type="EMBL" id="CP121472">
    <property type="protein sequence ID" value="WPL15496.1"/>
    <property type="molecule type" value="Genomic_DNA"/>
</dbReference>
<evidence type="ECO:0000256" key="6">
    <source>
        <dbReference type="HAMAP-Rule" id="MF_01887"/>
    </source>
</evidence>
<evidence type="ECO:0000313" key="9">
    <source>
        <dbReference type="Proteomes" id="UP001432180"/>
    </source>
</evidence>
<keyword evidence="5 6" id="KW-0949">S-adenosyl-L-methionine</keyword>
<feature type="binding site" evidence="6">
    <location>
        <position position="220"/>
    </location>
    <ligand>
        <name>S-adenosyl-L-methionine</name>
        <dbReference type="ChEBI" id="CHEBI:59789"/>
    </ligand>
</feature>
<dbReference type="InterPro" id="IPR029026">
    <property type="entry name" value="tRNA_m1G_MTases_N"/>
</dbReference>
<dbReference type="SMART" id="SM00967">
    <property type="entry name" value="SpoU_sub_bind"/>
    <property type="match status" value="1"/>
</dbReference>
<keyword evidence="9" id="KW-1185">Reference proteome</keyword>
<organism evidence="8 9">
    <name type="scientific">Thiorhodovibrio winogradskyi</name>
    <dbReference type="NCBI Taxonomy" id="77007"/>
    <lineage>
        <taxon>Bacteria</taxon>
        <taxon>Pseudomonadati</taxon>
        <taxon>Pseudomonadota</taxon>
        <taxon>Gammaproteobacteria</taxon>
        <taxon>Chromatiales</taxon>
        <taxon>Chromatiaceae</taxon>
        <taxon>Thiorhodovibrio</taxon>
    </lineage>
</organism>
<evidence type="ECO:0000256" key="1">
    <source>
        <dbReference type="ARBA" id="ARBA00022490"/>
    </source>
</evidence>
<dbReference type="PANTHER" id="PTHR46429">
    <property type="entry name" value="23S RRNA (GUANOSINE-2'-O-)-METHYLTRANSFERASE RLMB"/>
    <property type="match status" value="1"/>
</dbReference>
<evidence type="ECO:0000313" key="8">
    <source>
        <dbReference type="EMBL" id="WPL15496.1"/>
    </source>
</evidence>
<reference evidence="8 9" key="1">
    <citation type="journal article" date="2023" name="Microorganisms">
        <title>Thiorhodovibrio frisius and Trv. litoralis spp. nov., Two Novel Members from a Clade of Fastidious Purple Sulfur Bacteria That Exhibit Unique Red-Shifted Light-Harvesting Capabilities.</title>
        <authorList>
            <person name="Methner A."/>
            <person name="Kuzyk S.B."/>
            <person name="Petersen J."/>
            <person name="Bauer S."/>
            <person name="Brinkmann H."/>
            <person name="Sichau K."/>
            <person name="Wanner G."/>
            <person name="Wolf J."/>
            <person name="Neumann-Schaal M."/>
            <person name="Henke P."/>
            <person name="Tank M."/>
            <person name="Sproer C."/>
            <person name="Bunk B."/>
            <person name="Overmann J."/>
        </authorList>
    </citation>
    <scope>NUCLEOTIDE SEQUENCE [LARGE SCALE GENOMIC DNA]</scope>
    <source>
        <strain evidence="8 9">DSM 6702</strain>
    </source>
</reference>
<dbReference type="InterPro" id="IPR013123">
    <property type="entry name" value="SpoU_subst-bd"/>
</dbReference>
<dbReference type="InterPro" id="IPR029064">
    <property type="entry name" value="Ribosomal_eL30-like_sf"/>
</dbReference>
<keyword evidence="1 6" id="KW-0963">Cytoplasm</keyword>
<accession>A0ABZ0S5F1</accession>
<dbReference type="CDD" id="cd18103">
    <property type="entry name" value="SpoU-like_RlmB"/>
    <property type="match status" value="1"/>
</dbReference>
<dbReference type="Proteomes" id="UP001432180">
    <property type="component" value="Chromosome"/>
</dbReference>
<evidence type="ECO:0000256" key="3">
    <source>
        <dbReference type="ARBA" id="ARBA00022603"/>
    </source>
</evidence>
<proteinExistence type="inferred from homology"/>